<evidence type="ECO:0000313" key="2">
    <source>
        <dbReference type="Proteomes" id="UP000199370"/>
    </source>
</evidence>
<organism evidence="1 2">
    <name type="scientific">Haloarchaeobius iranensis</name>
    <dbReference type="NCBI Taxonomy" id="996166"/>
    <lineage>
        <taxon>Archaea</taxon>
        <taxon>Methanobacteriati</taxon>
        <taxon>Methanobacteriota</taxon>
        <taxon>Stenosarchaea group</taxon>
        <taxon>Halobacteria</taxon>
        <taxon>Halobacteriales</taxon>
        <taxon>Halorubellaceae</taxon>
        <taxon>Haloarchaeobius</taxon>
    </lineage>
</organism>
<sequence length="84" mass="9255">MAGGRKETVSDDEILSLFVETDDPVLTTSEVADVLDFSLNGTRKRLDSLEANGLLAVKRAGRGKIWWLTDEGREFIKNASENGE</sequence>
<accession>A0A1G9YDQ1</accession>
<dbReference type="InterPro" id="IPR036390">
    <property type="entry name" value="WH_DNA-bd_sf"/>
</dbReference>
<dbReference type="Gene3D" id="1.10.10.10">
    <property type="entry name" value="Winged helix-like DNA-binding domain superfamily/Winged helix DNA-binding domain"/>
    <property type="match status" value="1"/>
</dbReference>
<dbReference type="AlphaFoldDB" id="A0A1G9YDQ1"/>
<dbReference type="RefSeq" id="WP_089734391.1">
    <property type="nucleotide sequence ID" value="NZ_FNIA01000014.1"/>
</dbReference>
<dbReference type="InterPro" id="IPR036388">
    <property type="entry name" value="WH-like_DNA-bd_sf"/>
</dbReference>
<protein>
    <submittedName>
        <fullName evidence="1">Uncharacterized protein</fullName>
    </submittedName>
</protein>
<evidence type="ECO:0000313" key="1">
    <source>
        <dbReference type="EMBL" id="SDN07318.1"/>
    </source>
</evidence>
<dbReference type="EMBL" id="FNIA01000014">
    <property type="protein sequence ID" value="SDN07318.1"/>
    <property type="molecule type" value="Genomic_DNA"/>
</dbReference>
<gene>
    <name evidence="1" type="ORF">SAMN05192554_11417</name>
</gene>
<name>A0A1G9YDQ1_9EURY</name>
<reference evidence="1 2" key="1">
    <citation type="submission" date="2016-10" db="EMBL/GenBank/DDBJ databases">
        <authorList>
            <person name="de Groot N.N."/>
        </authorList>
    </citation>
    <scope>NUCLEOTIDE SEQUENCE [LARGE SCALE GENOMIC DNA]</scope>
    <source>
        <strain evidence="2">EB21,IBRC-M 10013,KCTC 4048</strain>
    </source>
</reference>
<keyword evidence="2" id="KW-1185">Reference proteome</keyword>
<proteinExistence type="predicted"/>
<dbReference type="SUPFAM" id="SSF46785">
    <property type="entry name" value="Winged helix' DNA-binding domain"/>
    <property type="match status" value="1"/>
</dbReference>
<dbReference type="Proteomes" id="UP000199370">
    <property type="component" value="Unassembled WGS sequence"/>
</dbReference>